<dbReference type="Proteomes" id="UP000503129">
    <property type="component" value="Chromosome"/>
</dbReference>
<organism evidence="1 2">
    <name type="scientific">Brasilonema sennae CENA114</name>
    <dbReference type="NCBI Taxonomy" id="415709"/>
    <lineage>
        <taxon>Bacteria</taxon>
        <taxon>Bacillati</taxon>
        <taxon>Cyanobacteriota</taxon>
        <taxon>Cyanophyceae</taxon>
        <taxon>Nostocales</taxon>
        <taxon>Scytonemataceae</taxon>
        <taxon>Brasilonema</taxon>
        <taxon>Bromeliae group (in: Brasilonema)</taxon>
    </lineage>
</organism>
<keyword evidence="2" id="KW-1185">Reference proteome</keyword>
<sequence length="67" mass="7469">MIAELCKQNLIAPFAFVGVCNRILFETWLETCLLSTLEPGQVVVIDNARLHSNLILCTCIGAEYRSL</sequence>
<dbReference type="KEGG" id="bsen:DP114_16625"/>
<proteinExistence type="predicted"/>
<reference evidence="1 2" key="1">
    <citation type="submission" date="2018-06" db="EMBL/GenBank/DDBJ databases">
        <title>Comparative genomics of Brasilonema spp. strains.</title>
        <authorList>
            <person name="Alvarenga D.O."/>
            <person name="Fiore M.F."/>
            <person name="Varani A.M."/>
        </authorList>
    </citation>
    <scope>NUCLEOTIDE SEQUENCE [LARGE SCALE GENOMIC DNA]</scope>
    <source>
        <strain evidence="1 2">CENA114</strain>
    </source>
</reference>
<dbReference type="AlphaFoldDB" id="A0A856MI51"/>
<name>A0A856MI51_9CYAN</name>
<evidence type="ECO:0000313" key="2">
    <source>
        <dbReference type="Proteomes" id="UP000503129"/>
    </source>
</evidence>
<evidence type="ECO:0000313" key="1">
    <source>
        <dbReference type="EMBL" id="QDL09311.1"/>
    </source>
</evidence>
<evidence type="ECO:0008006" key="3">
    <source>
        <dbReference type="Google" id="ProtNLM"/>
    </source>
</evidence>
<protein>
    <recommendedName>
        <fullName evidence="3">Transposase</fullName>
    </recommendedName>
</protein>
<gene>
    <name evidence="1" type="ORF">DP114_16625</name>
</gene>
<dbReference type="EMBL" id="CP030118">
    <property type="protein sequence ID" value="QDL09311.1"/>
    <property type="molecule type" value="Genomic_DNA"/>
</dbReference>
<accession>A0A856MI51</accession>